<name>A0AAN8W967_HALRR</name>
<dbReference type="Proteomes" id="UP001381693">
    <property type="component" value="Unassembled WGS sequence"/>
</dbReference>
<dbReference type="NCBIfam" id="TIGR01473">
    <property type="entry name" value="cyoE_ctaB"/>
    <property type="match status" value="1"/>
</dbReference>
<evidence type="ECO:0000313" key="15">
    <source>
        <dbReference type="EMBL" id="KAK7013165.1"/>
    </source>
</evidence>
<evidence type="ECO:0000256" key="2">
    <source>
        <dbReference type="ARBA" id="ARBA00005985"/>
    </source>
</evidence>
<dbReference type="CDD" id="cd13957">
    <property type="entry name" value="PT_UbiA_Cox10"/>
    <property type="match status" value="1"/>
</dbReference>
<feature type="transmembrane region" description="Helical" evidence="14">
    <location>
        <begin position="306"/>
        <end position="332"/>
    </location>
</feature>
<dbReference type="FunFam" id="1.10.357.140:FF:000004">
    <property type="entry name" value="Protoheme IX farnesyltransferase, mitochondrial"/>
    <property type="match status" value="1"/>
</dbReference>
<comment type="subcellular location">
    <subcellularLocation>
        <location evidence="1">Mitochondrion membrane</location>
        <topology evidence="1">Multi-pass membrane protein</topology>
    </subcellularLocation>
</comment>
<dbReference type="GO" id="GO:0031966">
    <property type="term" value="C:mitochondrial membrane"/>
    <property type="evidence" value="ECO:0007669"/>
    <property type="project" value="UniProtKB-SubCell"/>
</dbReference>
<keyword evidence="16" id="KW-1185">Reference proteome</keyword>
<dbReference type="InterPro" id="IPR000537">
    <property type="entry name" value="UbiA_prenyltransferase"/>
</dbReference>
<evidence type="ECO:0000256" key="9">
    <source>
        <dbReference type="ARBA" id="ARBA00023128"/>
    </source>
</evidence>
<evidence type="ECO:0000256" key="11">
    <source>
        <dbReference type="ARBA" id="ARBA00023136"/>
    </source>
</evidence>
<keyword evidence="10" id="KW-0350">Heme biosynthesis</keyword>
<evidence type="ECO:0000256" key="8">
    <source>
        <dbReference type="ARBA" id="ARBA00022989"/>
    </source>
</evidence>
<dbReference type="GO" id="GO:0006784">
    <property type="term" value="P:heme A biosynthetic process"/>
    <property type="evidence" value="ECO:0007669"/>
    <property type="project" value="TreeGrafter"/>
</dbReference>
<gene>
    <name evidence="15" type="primary">COX10</name>
    <name evidence="15" type="ORF">SK128_025425</name>
</gene>
<feature type="transmembrane region" description="Helical" evidence="14">
    <location>
        <begin position="442"/>
        <end position="463"/>
    </location>
</feature>
<feature type="transmembrane region" description="Helical" evidence="14">
    <location>
        <begin position="20"/>
        <end position="41"/>
    </location>
</feature>
<keyword evidence="7" id="KW-0809">Transit peptide</keyword>
<keyword evidence="9" id="KW-0496">Mitochondrion</keyword>
<dbReference type="HAMAP" id="MF_00154">
    <property type="entry name" value="CyoE_CtaB"/>
    <property type="match status" value="1"/>
</dbReference>
<organism evidence="15 16">
    <name type="scientific">Halocaridina rubra</name>
    <name type="common">Hawaiian red shrimp</name>
    <dbReference type="NCBI Taxonomy" id="373956"/>
    <lineage>
        <taxon>Eukaryota</taxon>
        <taxon>Metazoa</taxon>
        <taxon>Ecdysozoa</taxon>
        <taxon>Arthropoda</taxon>
        <taxon>Crustacea</taxon>
        <taxon>Multicrustacea</taxon>
        <taxon>Malacostraca</taxon>
        <taxon>Eumalacostraca</taxon>
        <taxon>Eucarida</taxon>
        <taxon>Decapoda</taxon>
        <taxon>Pleocyemata</taxon>
        <taxon>Caridea</taxon>
        <taxon>Atyoidea</taxon>
        <taxon>Atyidae</taxon>
        <taxon>Halocaridina</taxon>
    </lineage>
</organism>
<comment type="similarity">
    <text evidence="2">Belongs to the UbiA prenyltransferase family.</text>
</comment>
<evidence type="ECO:0000256" key="10">
    <source>
        <dbReference type="ARBA" id="ARBA00023133"/>
    </source>
</evidence>
<dbReference type="Pfam" id="PF01040">
    <property type="entry name" value="UbiA"/>
    <property type="match status" value="1"/>
</dbReference>
<evidence type="ECO:0000313" key="16">
    <source>
        <dbReference type="Proteomes" id="UP001381693"/>
    </source>
</evidence>
<reference evidence="15 16" key="1">
    <citation type="submission" date="2023-11" db="EMBL/GenBank/DDBJ databases">
        <title>Halocaridina rubra genome assembly.</title>
        <authorList>
            <person name="Smith C."/>
        </authorList>
    </citation>
    <scope>NUCLEOTIDE SEQUENCE [LARGE SCALE GENOMIC DNA]</scope>
    <source>
        <strain evidence="15">EP-1</strain>
        <tissue evidence="15">Whole</tissue>
    </source>
</reference>
<dbReference type="InterPro" id="IPR006369">
    <property type="entry name" value="Protohaem_IX_farnesylTrfase"/>
</dbReference>
<evidence type="ECO:0000256" key="12">
    <source>
        <dbReference type="ARBA" id="ARBA00030253"/>
    </source>
</evidence>
<feature type="transmembrane region" description="Helical" evidence="14">
    <location>
        <begin position="338"/>
        <end position="358"/>
    </location>
</feature>
<dbReference type="EC" id="2.5.1.141" evidence="3"/>
<keyword evidence="11 14" id="KW-0472">Membrane</keyword>
<keyword evidence="8 14" id="KW-1133">Transmembrane helix</keyword>
<keyword evidence="6 14" id="KW-0812">Transmembrane</keyword>
<dbReference type="AlphaFoldDB" id="A0AAN8W967"/>
<evidence type="ECO:0000256" key="13">
    <source>
        <dbReference type="ARBA" id="ARBA00047690"/>
    </source>
</evidence>
<evidence type="ECO:0000256" key="1">
    <source>
        <dbReference type="ARBA" id="ARBA00004225"/>
    </source>
</evidence>
<proteinExistence type="inferred from homology"/>
<evidence type="ECO:0000256" key="14">
    <source>
        <dbReference type="SAM" id="Phobius"/>
    </source>
</evidence>
<protein>
    <recommendedName>
        <fullName evidence="4">Protoheme IX farnesyltransferase, mitochondrial</fullName>
        <ecNumber evidence="3">2.5.1.141</ecNumber>
    </recommendedName>
    <alternativeName>
        <fullName evidence="12">Heme O synthase</fullName>
    </alternativeName>
</protein>
<evidence type="ECO:0000256" key="4">
    <source>
        <dbReference type="ARBA" id="ARBA00016335"/>
    </source>
</evidence>
<dbReference type="PANTHER" id="PTHR43448">
    <property type="entry name" value="PROTOHEME IX FARNESYLTRANSFERASE, MITOCHONDRIAL"/>
    <property type="match status" value="1"/>
</dbReference>
<evidence type="ECO:0000256" key="3">
    <source>
        <dbReference type="ARBA" id="ARBA00012292"/>
    </source>
</evidence>
<feature type="transmembrane region" description="Helical" evidence="14">
    <location>
        <begin position="492"/>
        <end position="509"/>
    </location>
</feature>
<sequence length="545" mass="60208">MALHSYTPQNKSRVADHCSVIWIWYLAMYNLVNSLGLNVAVRASEIGHVGKIVSCRSVISRFVSEHGVLLCRHRKCSSKAIFTNNECSDPSQDLSSVIKQVELTTNNGAGIMQCSKVKVLLIEKSLALKALVSNEGPAVHHARLGSVVHVKADKATSKDEKTKNSQEVEVQLQVDELLKRTKSSIENASDPKPYEDIEFIEESRDKKREKTELVGALRPNALDWKPQHVNIWKLGSQYSSLAKDRLTGLVVLTAMAGYAMAPGPFDPVTFVCCSVGTGFTSSAANTINQFFEVPYDSQMDRTRNRILVRGLLTPFHAMCFATVCSILGVGILNYGANGYAAGLGALNLFLYTSVYTPLKRISIVNTWVGSVVGAIPPLIGWVGSSGGLETGAWIMAGILYTWQFPHFNSLSWNLRPDYSRAGYRMMSVTNPRMCKAVALRHSIGMITICTLAPVLGVTTWTFAVDSLPFNGYLTYLAWRFYKDGDSKSSRKLFMFSLIHLPAILMLLIISKNHGKRKDDDVAPKDMMPNKVNLVSLSQDSLENVR</sequence>
<dbReference type="Gene3D" id="1.10.357.140">
    <property type="entry name" value="UbiA prenyltransferase"/>
    <property type="match status" value="1"/>
</dbReference>
<dbReference type="InterPro" id="IPR044878">
    <property type="entry name" value="UbiA_sf"/>
</dbReference>
<evidence type="ECO:0000256" key="5">
    <source>
        <dbReference type="ARBA" id="ARBA00022679"/>
    </source>
</evidence>
<dbReference type="EMBL" id="JAXCGZ010023355">
    <property type="protein sequence ID" value="KAK7013165.1"/>
    <property type="molecule type" value="Genomic_DNA"/>
</dbReference>
<accession>A0AAN8W967</accession>
<dbReference type="PROSITE" id="PS00943">
    <property type="entry name" value="UBIA"/>
    <property type="match status" value="1"/>
</dbReference>
<comment type="catalytic activity">
    <reaction evidence="13">
        <text>heme b + (2E,6E)-farnesyl diphosphate + H2O = Fe(II)-heme o + diphosphate</text>
        <dbReference type="Rhea" id="RHEA:28070"/>
        <dbReference type="ChEBI" id="CHEBI:15377"/>
        <dbReference type="ChEBI" id="CHEBI:33019"/>
        <dbReference type="ChEBI" id="CHEBI:60344"/>
        <dbReference type="ChEBI" id="CHEBI:60530"/>
        <dbReference type="ChEBI" id="CHEBI:175763"/>
        <dbReference type="EC" id="2.5.1.141"/>
    </reaction>
</comment>
<evidence type="ECO:0000256" key="6">
    <source>
        <dbReference type="ARBA" id="ARBA00022692"/>
    </source>
</evidence>
<comment type="caution">
    <text evidence="15">The sequence shown here is derived from an EMBL/GenBank/DDBJ whole genome shotgun (WGS) entry which is preliminary data.</text>
</comment>
<keyword evidence="5 15" id="KW-0808">Transferase</keyword>
<dbReference type="GO" id="GO:0008495">
    <property type="term" value="F:protoheme IX farnesyltransferase activity"/>
    <property type="evidence" value="ECO:0007669"/>
    <property type="project" value="UniProtKB-EC"/>
</dbReference>
<dbReference type="InterPro" id="IPR030470">
    <property type="entry name" value="UbiA_prenylTrfase_CS"/>
</dbReference>
<evidence type="ECO:0000256" key="7">
    <source>
        <dbReference type="ARBA" id="ARBA00022946"/>
    </source>
</evidence>
<dbReference type="PANTHER" id="PTHR43448:SF2">
    <property type="entry name" value="PROTOHEME IX FARNESYLTRANSFERASE, MITOCHONDRIAL"/>
    <property type="match status" value="1"/>
</dbReference>